<evidence type="ECO:0000313" key="1">
    <source>
        <dbReference type="EMBL" id="ETW03913.1"/>
    </source>
</evidence>
<dbReference type="RefSeq" id="XP_008866869.1">
    <property type="nucleotide sequence ID" value="XM_008868647.1"/>
</dbReference>
<dbReference type="EMBL" id="KI913958">
    <property type="protein sequence ID" value="ETW03913.1"/>
    <property type="molecule type" value="Genomic_DNA"/>
</dbReference>
<dbReference type="VEuPathDB" id="FungiDB:H310_04332"/>
<protein>
    <submittedName>
        <fullName evidence="1">Uncharacterized protein</fullName>
    </submittedName>
</protein>
<proteinExistence type="predicted"/>
<name>A0A024UE94_9STRA</name>
<sequence length="80" mass="9006">MATLRHGGNSEISKDDFTAQFYDDVVLVKRGEFVMCPTDENVKNPDFSKAAHVINNSWGSDDETEIFYGATIAAWRKAYI</sequence>
<dbReference type="AlphaFoldDB" id="A0A024UE94"/>
<dbReference type="GeneID" id="20081382"/>
<organism evidence="1">
    <name type="scientific">Aphanomyces invadans</name>
    <dbReference type="NCBI Taxonomy" id="157072"/>
    <lineage>
        <taxon>Eukaryota</taxon>
        <taxon>Sar</taxon>
        <taxon>Stramenopiles</taxon>
        <taxon>Oomycota</taxon>
        <taxon>Saprolegniomycetes</taxon>
        <taxon>Saprolegniales</taxon>
        <taxon>Verrucalvaceae</taxon>
        <taxon>Aphanomyces</taxon>
    </lineage>
</organism>
<gene>
    <name evidence="1" type="ORF">H310_04332</name>
</gene>
<accession>A0A024UE94</accession>
<reference evidence="1" key="1">
    <citation type="submission" date="2013-12" db="EMBL/GenBank/DDBJ databases">
        <title>The Genome Sequence of Aphanomyces invadans NJM9701.</title>
        <authorList>
            <consortium name="The Broad Institute Genomics Platform"/>
            <person name="Russ C."/>
            <person name="Tyler B."/>
            <person name="van West P."/>
            <person name="Dieguez-Uribeondo J."/>
            <person name="Young S.K."/>
            <person name="Zeng Q."/>
            <person name="Gargeya S."/>
            <person name="Fitzgerald M."/>
            <person name="Abouelleil A."/>
            <person name="Alvarado L."/>
            <person name="Chapman S.B."/>
            <person name="Gainer-Dewar J."/>
            <person name="Goldberg J."/>
            <person name="Griggs A."/>
            <person name="Gujja S."/>
            <person name="Hansen M."/>
            <person name="Howarth C."/>
            <person name="Imamovic A."/>
            <person name="Ireland A."/>
            <person name="Larimer J."/>
            <person name="McCowan C."/>
            <person name="Murphy C."/>
            <person name="Pearson M."/>
            <person name="Poon T.W."/>
            <person name="Priest M."/>
            <person name="Roberts A."/>
            <person name="Saif S."/>
            <person name="Shea T."/>
            <person name="Sykes S."/>
            <person name="Wortman J."/>
            <person name="Nusbaum C."/>
            <person name="Birren B."/>
        </authorList>
    </citation>
    <scope>NUCLEOTIDE SEQUENCE [LARGE SCALE GENOMIC DNA]</scope>
    <source>
        <strain evidence="1">NJM9701</strain>
    </source>
</reference>